<evidence type="ECO:0000313" key="3">
    <source>
        <dbReference type="Proteomes" id="UP000261111"/>
    </source>
</evidence>
<evidence type="ECO:0000313" key="2">
    <source>
        <dbReference type="EMBL" id="RGC29836.1"/>
    </source>
</evidence>
<proteinExistence type="predicted"/>
<gene>
    <name evidence="2" type="ORF">DWX41_13545</name>
</gene>
<dbReference type="InterPro" id="IPR000257">
    <property type="entry name" value="Uroporphyrinogen_deCOase"/>
</dbReference>
<name>A0A3E2WSB9_9FIRM</name>
<dbReference type="AlphaFoldDB" id="A0A3E2WSB9"/>
<evidence type="ECO:0000259" key="1">
    <source>
        <dbReference type="Pfam" id="PF01208"/>
    </source>
</evidence>
<protein>
    <recommendedName>
        <fullName evidence="1">Uroporphyrinogen decarboxylase (URO-D) domain-containing protein</fullName>
    </recommendedName>
</protein>
<dbReference type="Pfam" id="PF01208">
    <property type="entry name" value="URO-D"/>
    <property type="match status" value="1"/>
</dbReference>
<dbReference type="GO" id="GO:0004853">
    <property type="term" value="F:uroporphyrinogen decarboxylase activity"/>
    <property type="evidence" value="ECO:0007669"/>
    <property type="project" value="InterPro"/>
</dbReference>
<reference evidence="2 3" key="1">
    <citation type="submission" date="2018-08" db="EMBL/GenBank/DDBJ databases">
        <title>A genome reference for cultivated species of the human gut microbiota.</title>
        <authorList>
            <person name="Zou Y."/>
            <person name="Xue W."/>
            <person name="Luo G."/>
        </authorList>
    </citation>
    <scope>NUCLEOTIDE SEQUENCE [LARGE SCALE GENOMIC DNA]</scope>
    <source>
        <strain evidence="2 3">AF19-21</strain>
    </source>
</reference>
<dbReference type="Gene3D" id="3.20.20.210">
    <property type="match status" value="1"/>
</dbReference>
<accession>A0A3E2WSB9</accession>
<dbReference type="PANTHER" id="PTHR47099:SF1">
    <property type="entry name" value="METHYLCOBAMIDE:COM METHYLTRANSFERASE MTBA"/>
    <property type="match status" value="1"/>
</dbReference>
<feature type="domain" description="Uroporphyrinogen decarboxylase (URO-D)" evidence="1">
    <location>
        <begin position="90"/>
        <end position="334"/>
    </location>
</feature>
<organism evidence="2 3">
    <name type="scientific">Hungatella hathewayi</name>
    <dbReference type="NCBI Taxonomy" id="154046"/>
    <lineage>
        <taxon>Bacteria</taxon>
        <taxon>Bacillati</taxon>
        <taxon>Bacillota</taxon>
        <taxon>Clostridia</taxon>
        <taxon>Lachnospirales</taxon>
        <taxon>Lachnospiraceae</taxon>
        <taxon>Hungatella</taxon>
    </lineage>
</organism>
<dbReference type="Proteomes" id="UP000261111">
    <property type="component" value="Unassembled WGS sequence"/>
</dbReference>
<dbReference type="PANTHER" id="PTHR47099">
    <property type="entry name" value="METHYLCOBAMIDE:COM METHYLTRANSFERASE MTBA"/>
    <property type="match status" value="1"/>
</dbReference>
<dbReference type="EMBL" id="QVIA01000014">
    <property type="protein sequence ID" value="RGC29836.1"/>
    <property type="molecule type" value="Genomic_DNA"/>
</dbReference>
<comment type="caution">
    <text evidence="2">The sequence shown here is derived from an EMBL/GenBank/DDBJ whole genome shotgun (WGS) entry which is preliminary data.</text>
</comment>
<dbReference type="GO" id="GO:0006779">
    <property type="term" value="P:porphyrin-containing compound biosynthetic process"/>
    <property type="evidence" value="ECO:0007669"/>
    <property type="project" value="InterPro"/>
</dbReference>
<dbReference type="InterPro" id="IPR052024">
    <property type="entry name" value="Methanogen_methyltrans"/>
</dbReference>
<dbReference type="InterPro" id="IPR038071">
    <property type="entry name" value="UROD/MetE-like_sf"/>
</dbReference>
<dbReference type="SUPFAM" id="SSF51726">
    <property type="entry name" value="UROD/MetE-like"/>
    <property type="match status" value="1"/>
</dbReference>
<sequence>MLMNGRERILAVLNRQEPDRVPTCEWVLYPKVMEQICNTASDLEFVQKMDLDGIAVGLDSKNTVIDDRHFIDEWGITRVSYDEYPNPVGFPIQELSDLDTYEVPDPDASYRFNKIKKAMDLFGQEKCVIARVRDVFSQPRDLMGFENFLAGFYEEPELVQRLMEMSVEYSGRICENLAGLGIEVIVVGDDIANNQALLMNPDMYREQVLPHFEALVKKAKSLGLKVIKHSDGDLNSVVEDLVNAGIDCLDPIDARGNMDLAALKARYGNRIAFKGNVDCVETLVNKSEDQVRREVARCLLQGSVGGGHIISSSNSIHSGINPRNYKVFLDAVKELGWYPLDLEKLKQIAE</sequence>